<sequence length="390" mass="44398">MDQQQLIDDLTKRLQAKELISGVISQPRSKTESAPKIKWKPVELKGIYHIQMEYQYGQTMKHENITLTDIEHKVATLTDEYRQFQLVFAGESLHIQLTKKKKVSVSSSPNDQQSASLSHNRKKNYVLDPDEVHPFLVRLGVQTKDGKIKSQKQDKFKQINRFIEFAEDALGYLPTDRPLKIIDFGSGKSYLTFALYHYLHEMKGYEVQLTGLDLKKEVIEHCAEIARDLNYTGLTFQVGDISDYNASQEIDMVVTLHACDVATDMALGRAVKWGAKVILSVPCCQHELFTQLDSPALNVMNKHGLIKERFASLATDSIRAQLLDLVGYDTQLVEFVNLENTPKNILIRAYYTGKNPDAQTVEETKAFLQFLNAKPFLANELKEELKEVLS</sequence>
<dbReference type="Proteomes" id="UP001595733">
    <property type="component" value="Unassembled WGS sequence"/>
</dbReference>
<dbReference type="EMBL" id="JBHSEF010000021">
    <property type="protein sequence ID" value="MFC4354905.1"/>
    <property type="molecule type" value="Genomic_DNA"/>
</dbReference>
<comment type="caution">
    <text evidence="2">The sequence shown here is derived from an EMBL/GenBank/DDBJ whole genome shotgun (WGS) entry which is preliminary data.</text>
</comment>
<organism evidence="2 3">
    <name type="scientific">Chryseomicrobium palamuruense</name>
    <dbReference type="NCBI Taxonomy" id="682973"/>
    <lineage>
        <taxon>Bacteria</taxon>
        <taxon>Bacillati</taxon>
        <taxon>Bacillota</taxon>
        <taxon>Bacilli</taxon>
        <taxon>Bacillales</taxon>
        <taxon>Caryophanaceae</taxon>
        <taxon>Chryseomicrobium</taxon>
    </lineage>
</organism>
<dbReference type="CDD" id="cd02440">
    <property type="entry name" value="AdoMet_MTases"/>
    <property type="match status" value="1"/>
</dbReference>
<dbReference type="Pfam" id="PF13679">
    <property type="entry name" value="Methyltransf_32"/>
    <property type="match status" value="1"/>
</dbReference>
<evidence type="ECO:0000259" key="1">
    <source>
        <dbReference type="Pfam" id="PF13679"/>
    </source>
</evidence>
<dbReference type="GO" id="GO:0032259">
    <property type="term" value="P:methylation"/>
    <property type="evidence" value="ECO:0007669"/>
    <property type="project" value="UniProtKB-KW"/>
</dbReference>
<feature type="domain" description="Methyltransferase" evidence="1">
    <location>
        <begin position="154"/>
        <end position="290"/>
    </location>
</feature>
<accession>A0ABV8UUF1</accession>
<proteinExistence type="predicted"/>
<dbReference type="PANTHER" id="PTHR13369">
    <property type="match status" value="1"/>
</dbReference>
<gene>
    <name evidence="2" type="ORF">ACFO0S_07580</name>
</gene>
<dbReference type="GO" id="GO:0008168">
    <property type="term" value="F:methyltransferase activity"/>
    <property type="evidence" value="ECO:0007669"/>
    <property type="project" value="UniProtKB-KW"/>
</dbReference>
<keyword evidence="2" id="KW-0808">Transferase</keyword>
<dbReference type="Gene3D" id="3.40.50.150">
    <property type="entry name" value="Vaccinia Virus protein VP39"/>
    <property type="match status" value="1"/>
</dbReference>
<keyword evidence="3" id="KW-1185">Reference proteome</keyword>
<name>A0ABV8UUF1_9BACL</name>
<dbReference type="RefSeq" id="WP_378141185.1">
    <property type="nucleotide sequence ID" value="NZ_JBHSEF010000021.1"/>
</dbReference>
<dbReference type="SUPFAM" id="SSF53335">
    <property type="entry name" value="S-adenosyl-L-methionine-dependent methyltransferases"/>
    <property type="match status" value="1"/>
</dbReference>
<dbReference type="PANTHER" id="PTHR13369:SF3">
    <property type="entry name" value="METHYLTRANSFERASE DOMAIN-CONTAINING PROTEIN"/>
    <property type="match status" value="1"/>
</dbReference>
<keyword evidence="2" id="KW-0489">Methyltransferase</keyword>
<evidence type="ECO:0000313" key="3">
    <source>
        <dbReference type="Proteomes" id="UP001595733"/>
    </source>
</evidence>
<protein>
    <submittedName>
        <fullName evidence="2">Class I SAM-dependent methyltransferase</fullName>
    </submittedName>
</protein>
<evidence type="ECO:0000313" key="2">
    <source>
        <dbReference type="EMBL" id="MFC4354905.1"/>
    </source>
</evidence>
<dbReference type="InterPro" id="IPR025714">
    <property type="entry name" value="Methyltranfer_dom"/>
</dbReference>
<dbReference type="InterPro" id="IPR029063">
    <property type="entry name" value="SAM-dependent_MTases_sf"/>
</dbReference>
<reference evidence="3" key="1">
    <citation type="journal article" date="2019" name="Int. J. Syst. Evol. Microbiol.">
        <title>The Global Catalogue of Microorganisms (GCM) 10K type strain sequencing project: providing services to taxonomists for standard genome sequencing and annotation.</title>
        <authorList>
            <consortium name="The Broad Institute Genomics Platform"/>
            <consortium name="The Broad Institute Genome Sequencing Center for Infectious Disease"/>
            <person name="Wu L."/>
            <person name="Ma J."/>
        </authorList>
    </citation>
    <scope>NUCLEOTIDE SEQUENCE [LARGE SCALE GENOMIC DNA]</scope>
    <source>
        <strain evidence="3">CCUG 50353</strain>
    </source>
</reference>